<name>A0A0N1IPG9_PAPMA</name>
<dbReference type="InParanoid" id="A0A0N1IPG9"/>
<accession>A0A0N1IPG9</accession>
<reference evidence="1 2" key="1">
    <citation type="journal article" date="2015" name="Nat. Commun.">
        <title>Outbred genome sequencing and CRISPR/Cas9 gene editing in butterflies.</title>
        <authorList>
            <person name="Li X."/>
            <person name="Fan D."/>
            <person name="Zhang W."/>
            <person name="Liu G."/>
            <person name="Zhang L."/>
            <person name="Zhao L."/>
            <person name="Fang X."/>
            <person name="Chen L."/>
            <person name="Dong Y."/>
            <person name="Chen Y."/>
            <person name="Ding Y."/>
            <person name="Zhao R."/>
            <person name="Feng M."/>
            <person name="Zhu Y."/>
            <person name="Feng Y."/>
            <person name="Jiang X."/>
            <person name="Zhu D."/>
            <person name="Xiang H."/>
            <person name="Feng X."/>
            <person name="Li S."/>
            <person name="Wang J."/>
            <person name="Zhang G."/>
            <person name="Kronforst M.R."/>
            <person name="Wang W."/>
        </authorList>
    </citation>
    <scope>NUCLEOTIDE SEQUENCE [LARGE SCALE GENOMIC DNA]</scope>
    <source>
        <strain evidence="1">Ya'a_city_454_Pm</strain>
        <tissue evidence="1">Whole body</tissue>
    </source>
</reference>
<proteinExistence type="predicted"/>
<sequence length="208" mass="24563">MEKLKFEFTVKPAEDEKSNIICVTSITTTDGHIFAIPLEHQPIQLHKQIMETSNYAKVKKSLTKRHQSRRIWITLTDKIAKIYLDEEQNLQFNDFYLEEILENTNDGRTLCSNSSDQTVHRLLENLFEEKQKTQESQNLVHLAKNFLIDKFTGRNSNACQWIQDFTKECHRFQIIQDKQKIEMLKNFLESASSKRSLFFNSSRMKIMP</sequence>
<evidence type="ECO:0000313" key="1">
    <source>
        <dbReference type="EMBL" id="KPJ14273.1"/>
    </source>
</evidence>
<gene>
    <name evidence="1" type="ORF">RR48_05251</name>
</gene>
<protein>
    <submittedName>
        <fullName evidence="1">Uncharacterized protein</fullName>
    </submittedName>
</protein>
<organism evidence="1 2">
    <name type="scientific">Papilio machaon</name>
    <name type="common">Old World swallowtail butterfly</name>
    <dbReference type="NCBI Taxonomy" id="76193"/>
    <lineage>
        <taxon>Eukaryota</taxon>
        <taxon>Metazoa</taxon>
        <taxon>Ecdysozoa</taxon>
        <taxon>Arthropoda</taxon>
        <taxon>Hexapoda</taxon>
        <taxon>Insecta</taxon>
        <taxon>Pterygota</taxon>
        <taxon>Neoptera</taxon>
        <taxon>Endopterygota</taxon>
        <taxon>Lepidoptera</taxon>
        <taxon>Glossata</taxon>
        <taxon>Ditrysia</taxon>
        <taxon>Papilionoidea</taxon>
        <taxon>Papilionidae</taxon>
        <taxon>Papilioninae</taxon>
        <taxon>Papilio</taxon>
    </lineage>
</organism>
<dbReference type="AlphaFoldDB" id="A0A0N1IPG9"/>
<dbReference type="Proteomes" id="UP000053240">
    <property type="component" value="Unassembled WGS sequence"/>
</dbReference>
<keyword evidence="2" id="KW-1185">Reference proteome</keyword>
<dbReference type="EMBL" id="KQ460499">
    <property type="protein sequence ID" value="KPJ14273.1"/>
    <property type="molecule type" value="Genomic_DNA"/>
</dbReference>
<evidence type="ECO:0000313" key="2">
    <source>
        <dbReference type="Proteomes" id="UP000053240"/>
    </source>
</evidence>